<dbReference type="FunFam" id="2.40.30.10:FF:000008">
    <property type="entry name" value="Translation initiation factor IF-2"/>
    <property type="match status" value="1"/>
</dbReference>
<dbReference type="Gene3D" id="1.10.10.2480">
    <property type="match status" value="1"/>
</dbReference>
<comment type="subcellular location">
    <subcellularLocation>
        <location evidence="1 10 12">Cytoplasm</location>
    </subcellularLocation>
</comment>
<dbReference type="SUPFAM" id="SSF52156">
    <property type="entry name" value="Initiation factor IF2/eIF5b, domain 3"/>
    <property type="match status" value="1"/>
</dbReference>
<proteinExistence type="inferred from homology"/>
<evidence type="ECO:0000256" key="11">
    <source>
        <dbReference type="RuleBase" id="RU000644"/>
    </source>
</evidence>
<dbReference type="AlphaFoldDB" id="A0A936TDT7"/>
<keyword evidence="8 10" id="KW-0342">GTP-binding</keyword>
<keyword evidence="7 10" id="KW-0648">Protein biosynthesis</keyword>
<keyword evidence="5 10" id="KW-0396">Initiation factor</keyword>
<feature type="compositionally biased region" description="Pro residues" evidence="13">
    <location>
        <begin position="410"/>
        <end position="424"/>
    </location>
</feature>
<dbReference type="GO" id="GO:0005829">
    <property type="term" value="C:cytosol"/>
    <property type="evidence" value="ECO:0007669"/>
    <property type="project" value="TreeGrafter"/>
</dbReference>
<dbReference type="CDD" id="cd03692">
    <property type="entry name" value="mtIF2_IVc"/>
    <property type="match status" value="1"/>
</dbReference>
<feature type="compositionally biased region" description="Low complexity" evidence="13">
    <location>
        <begin position="120"/>
        <end position="129"/>
    </location>
</feature>
<evidence type="ECO:0000313" key="15">
    <source>
        <dbReference type="EMBL" id="MBK9296367.1"/>
    </source>
</evidence>
<feature type="compositionally biased region" description="Basic and acidic residues" evidence="13">
    <location>
        <begin position="169"/>
        <end position="178"/>
    </location>
</feature>
<feature type="domain" description="Tr-type G" evidence="14">
    <location>
        <begin position="558"/>
        <end position="727"/>
    </location>
</feature>
<comment type="function">
    <text evidence="9 10 11">One of the essential components for the initiation of protein synthesis. Protects formylmethionyl-tRNA from spontaneous hydrolysis and promotes its binding to the 30S ribosomal subunits. Also involved in the hydrolysis of GTP during the formation of the 70S ribosomal complex.</text>
</comment>
<evidence type="ECO:0000256" key="1">
    <source>
        <dbReference type="ARBA" id="ARBA00004496"/>
    </source>
</evidence>
<feature type="compositionally biased region" description="Low complexity" evidence="13">
    <location>
        <begin position="235"/>
        <end position="247"/>
    </location>
</feature>
<evidence type="ECO:0000256" key="8">
    <source>
        <dbReference type="ARBA" id="ARBA00023134"/>
    </source>
</evidence>
<dbReference type="InterPro" id="IPR000178">
    <property type="entry name" value="TF_IF2_bacterial-like"/>
</dbReference>
<dbReference type="NCBIfam" id="TIGR00487">
    <property type="entry name" value="IF-2"/>
    <property type="match status" value="1"/>
</dbReference>
<dbReference type="CDD" id="cd03702">
    <property type="entry name" value="IF2_mtIF2_II"/>
    <property type="match status" value="1"/>
</dbReference>
<feature type="region of interest" description="G-domain" evidence="10">
    <location>
        <begin position="561"/>
        <end position="709"/>
    </location>
</feature>
<feature type="compositionally biased region" description="Basic residues" evidence="13">
    <location>
        <begin position="438"/>
        <end position="447"/>
    </location>
</feature>
<feature type="compositionally biased region" description="Low complexity" evidence="13">
    <location>
        <begin position="376"/>
        <end position="394"/>
    </location>
</feature>
<organism evidence="15 16">
    <name type="scientific">Candidatus Neomicrothrix subdominans</name>
    <dbReference type="NCBI Taxonomy" id="2954438"/>
    <lineage>
        <taxon>Bacteria</taxon>
        <taxon>Bacillati</taxon>
        <taxon>Actinomycetota</taxon>
        <taxon>Acidimicrobiia</taxon>
        <taxon>Acidimicrobiales</taxon>
        <taxon>Microthrixaceae</taxon>
        <taxon>Candidatus Neomicrothrix</taxon>
    </lineage>
</organism>
<dbReference type="NCBIfam" id="TIGR00231">
    <property type="entry name" value="small_GTP"/>
    <property type="match status" value="1"/>
</dbReference>
<feature type="compositionally biased region" description="Polar residues" evidence="13">
    <location>
        <begin position="182"/>
        <end position="199"/>
    </location>
</feature>
<feature type="binding site" evidence="10">
    <location>
        <begin position="667"/>
        <end position="670"/>
    </location>
    <ligand>
        <name>GTP</name>
        <dbReference type="ChEBI" id="CHEBI:37565"/>
    </ligand>
</feature>
<name>A0A936TDT7_9ACTN</name>
<dbReference type="Gene3D" id="2.40.30.10">
    <property type="entry name" value="Translation factors"/>
    <property type="match status" value="2"/>
</dbReference>
<evidence type="ECO:0000256" key="3">
    <source>
        <dbReference type="ARBA" id="ARBA00020675"/>
    </source>
</evidence>
<keyword evidence="6 10" id="KW-0547">Nucleotide-binding</keyword>
<evidence type="ECO:0000256" key="10">
    <source>
        <dbReference type="HAMAP-Rule" id="MF_00100"/>
    </source>
</evidence>
<dbReference type="Pfam" id="PF03144">
    <property type="entry name" value="GTP_EFTU_D2"/>
    <property type="match status" value="1"/>
</dbReference>
<feature type="region of interest" description="Disordered" evidence="13">
    <location>
        <begin position="31"/>
        <end position="464"/>
    </location>
</feature>
<feature type="compositionally biased region" description="Basic residues" evidence="13">
    <location>
        <begin position="70"/>
        <end position="81"/>
    </location>
</feature>
<evidence type="ECO:0000256" key="6">
    <source>
        <dbReference type="ARBA" id="ARBA00022741"/>
    </source>
</evidence>
<dbReference type="InterPro" id="IPR023115">
    <property type="entry name" value="TIF_IF2_dom3"/>
</dbReference>
<dbReference type="SUPFAM" id="SSF52540">
    <property type="entry name" value="P-loop containing nucleoside triphosphate hydrolases"/>
    <property type="match status" value="1"/>
</dbReference>
<feature type="compositionally biased region" description="Basic and acidic residues" evidence="13">
    <location>
        <begin position="219"/>
        <end position="231"/>
    </location>
</feature>
<evidence type="ECO:0000256" key="2">
    <source>
        <dbReference type="ARBA" id="ARBA00007733"/>
    </source>
</evidence>
<gene>
    <name evidence="10 15" type="primary">infB</name>
    <name evidence="15" type="ORF">IPN02_05780</name>
</gene>
<dbReference type="InterPro" id="IPR006847">
    <property type="entry name" value="IF2_N"/>
</dbReference>
<dbReference type="GO" id="GO:0003743">
    <property type="term" value="F:translation initiation factor activity"/>
    <property type="evidence" value="ECO:0007669"/>
    <property type="project" value="UniProtKB-UniRule"/>
</dbReference>
<dbReference type="PROSITE" id="PS01176">
    <property type="entry name" value="IF2"/>
    <property type="match status" value="1"/>
</dbReference>
<reference evidence="15 16" key="1">
    <citation type="submission" date="2020-10" db="EMBL/GenBank/DDBJ databases">
        <title>Connecting structure to function with the recovery of over 1000 high-quality activated sludge metagenome-assembled genomes encoding full-length rRNA genes using long-read sequencing.</title>
        <authorList>
            <person name="Singleton C.M."/>
            <person name="Petriglieri F."/>
            <person name="Kristensen J.M."/>
            <person name="Kirkegaard R.H."/>
            <person name="Michaelsen T.Y."/>
            <person name="Andersen M.H."/>
            <person name="Karst S.M."/>
            <person name="Dueholm M.S."/>
            <person name="Nielsen P.H."/>
            <person name="Albertsen M."/>
        </authorList>
    </citation>
    <scope>NUCLEOTIDE SEQUENCE [LARGE SCALE GENOMIC DNA]</scope>
    <source>
        <strain evidence="15">Lyne_18-Q3-R50-59_MAXAC.006</strain>
    </source>
</reference>
<feature type="compositionally biased region" description="Basic and acidic residues" evidence="13">
    <location>
        <begin position="44"/>
        <end position="67"/>
    </location>
</feature>
<dbReference type="InterPro" id="IPR044145">
    <property type="entry name" value="IF2_II"/>
</dbReference>
<protein>
    <recommendedName>
        <fullName evidence="3 10">Translation initiation factor IF-2</fullName>
    </recommendedName>
</protein>
<feature type="compositionally biased region" description="Low complexity" evidence="13">
    <location>
        <begin position="259"/>
        <end position="319"/>
    </location>
</feature>
<evidence type="ECO:0000256" key="9">
    <source>
        <dbReference type="ARBA" id="ARBA00025162"/>
    </source>
</evidence>
<dbReference type="InterPro" id="IPR027417">
    <property type="entry name" value="P-loop_NTPase"/>
</dbReference>
<dbReference type="CDD" id="cd01887">
    <property type="entry name" value="IF2_eIF5B"/>
    <property type="match status" value="1"/>
</dbReference>
<dbReference type="InterPro" id="IPR053905">
    <property type="entry name" value="EF-G-like_DII"/>
</dbReference>
<dbReference type="SUPFAM" id="SSF50447">
    <property type="entry name" value="Translation proteins"/>
    <property type="match status" value="2"/>
</dbReference>
<comment type="caution">
    <text evidence="15">The sequence shown here is derived from an EMBL/GenBank/DDBJ whole genome shotgun (WGS) entry which is preliminary data.</text>
</comment>
<dbReference type="Gene3D" id="3.40.50.10050">
    <property type="entry name" value="Translation initiation factor IF- 2, domain 3"/>
    <property type="match status" value="1"/>
</dbReference>
<dbReference type="FunFam" id="3.40.50.300:FF:000019">
    <property type="entry name" value="Translation initiation factor IF-2"/>
    <property type="match status" value="1"/>
</dbReference>
<dbReference type="InterPro" id="IPR036925">
    <property type="entry name" value="TIF_IF2_dom3_sf"/>
</dbReference>
<dbReference type="EMBL" id="JADJZA010000001">
    <property type="protein sequence ID" value="MBK9296367.1"/>
    <property type="molecule type" value="Genomic_DNA"/>
</dbReference>
<dbReference type="GO" id="GO:0003924">
    <property type="term" value="F:GTPase activity"/>
    <property type="evidence" value="ECO:0007669"/>
    <property type="project" value="UniProtKB-UniRule"/>
</dbReference>
<dbReference type="Gene3D" id="3.40.50.300">
    <property type="entry name" value="P-loop containing nucleotide triphosphate hydrolases"/>
    <property type="match status" value="1"/>
</dbReference>
<dbReference type="InterPro" id="IPR009000">
    <property type="entry name" value="Transl_B-barrel_sf"/>
</dbReference>
<evidence type="ECO:0000256" key="12">
    <source>
        <dbReference type="RuleBase" id="RU000645"/>
    </source>
</evidence>
<sequence length="1062" mass="111625">MAAKKIRVFELARELGMTNKEVLELSENLGVGVKSHSSGMIEAQADRVRRKAEREGLTRDEQPEEPAKAPPKKKAPAKKAPTKAPASQKPMRATGKAATESAKPMRATGKAMDSNPVPVAQAPQETQEPVPEPTAPFDSGGSQPGEGAPSTKPRPKMPPPPPGSRRTISSRDRARAMHVEAQSVSAAATPDTTKPQQPRSADRPMRATGKVVTPPAGHALDKQQIEAKQAEVDQTEAQAAEAQATEAKAVEAEAPTVDTAPTAPEQAETPAQPEAVEPAVAQPAPAEPTATEPVAEAASAAAAPSEAAEAVAQVEASPATEGAAPTEDATETPDESAGGESAGPTSLSGKAIPPPPGPPKSASGKPIPPPPGMGGRMPAPTRAGRPGAGPRVGRPAGGPGGARPGGGGGPMPPGGGFPPRPGGGPPGRGRPGGPAGPQRRRKSRRRRNREELQPMDAPSYTPDDAAVPEGVIVVERLSPPQDLGPKLNRTAADVVRFLMQQGEMVTATQSLTDDMIELFAAEIGAEVRLVDPGEEQEVELVRQLDVPEDEVDHDELPERPPVITVMGHVDHGKTKLLDRIRNAKVGEGEAGGITQHIGAYQAMHDGRVLTFIDTPGHEAFTTMRSRGAQATDVVVLVVAADDGVMPQTIEAIAHARAAEVPIVVAVNKIDRESADPNRVLTQLSEHGLVPEAWGGDTVCVEVSALQGLGIDDLLDYLLVVADVEDLRATPDGRATGVVLEANLDIGRGPVATVLVQRGTLKVGDPMVAGPAFGKVRALINDHGEQVDEAGPSTPVQVLGLSDVAQSGDNFVVAPDERKAKAVGATRERWQREIQRSRDASALAGGAKLEDIFKEIQAGETATLNVIVKADVHGSLEAVTESLQKLERDEVKVAVLLRSVGGITKSDVQLAAASNALILGFNVRPDRKIREMADESGVEIRTYEIIYKLLEDIEAAMVGMLAPEYEEVVTGDAEVREVFRVPKIGAVAGCQVLNGVIKRGSLVRFLREGTIIWTGEVSSLRRFKEDVREVAAGFECGVGLSDFQDLKDGDIIETYELREIPRT</sequence>
<evidence type="ECO:0000313" key="16">
    <source>
        <dbReference type="Proteomes" id="UP000727993"/>
    </source>
</evidence>
<dbReference type="FunFam" id="3.40.50.10050:FF:000001">
    <property type="entry name" value="Translation initiation factor IF-2"/>
    <property type="match status" value="1"/>
</dbReference>
<keyword evidence="4 10" id="KW-0963">Cytoplasm</keyword>
<evidence type="ECO:0000256" key="5">
    <source>
        <dbReference type="ARBA" id="ARBA00022540"/>
    </source>
</evidence>
<dbReference type="Pfam" id="PF22042">
    <property type="entry name" value="EF-G_D2"/>
    <property type="match status" value="1"/>
</dbReference>
<comment type="similarity">
    <text evidence="2 10 11">Belongs to the TRAFAC class translation factor GTPase superfamily. Classic translation factor GTPase family. IF-2 subfamily.</text>
</comment>
<dbReference type="InterPro" id="IPR005225">
    <property type="entry name" value="Small_GTP-bd"/>
</dbReference>
<evidence type="ECO:0000256" key="4">
    <source>
        <dbReference type="ARBA" id="ARBA00022490"/>
    </source>
</evidence>
<feature type="compositionally biased region" description="Gly residues" evidence="13">
    <location>
        <begin position="395"/>
        <end position="409"/>
    </location>
</feature>
<dbReference type="InterPro" id="IPR004161">
    <property type="entry name" value="EFTu-like_2"/>
</dbReference>
<dbReference type="Pfam" id="PF00009">
    <property type="entry name" value="GTP_EFTU"/>
    <property type="match status" value="1"/>
</dbReference>
<dbReference type="HAMAP" id="MF_00100_B">
    <property type="entry name" value="IF_2_B"/>
    <property type="match status" value="1"/>
</dbReference>
<evidence type="ECO:0000256" key="7">
    <source>
        <dbReference type="ARBA" id="ARBA00022917"/>
    </source>
</evidence>
<dbReference type="Pfam" id="PF04760">
    <property type="entry name" value="IF2_N"/>
    <property type="match status" value="2"/>
</dbReference>
<dbReference type="Proteomes" id="UP000727993">
    <property type="component" value="Unassembled WGS sequence"/>
</dbReference>
<dbReference type="InterPro" id="IPR000795">
    <property type="entry name" value="T_Tr_GTP-bd_dom"/>
</dbReference>
<evidence type="ECO:0000259" key="14">
    <source>
        <dbReference type="PROSITE" id="PS51722"/>
    </source>
</evidence>
<dbReference type="InterPro" id="IPR015760">
    <property type="entry name" value="TIF_IF2"/>
</dbReference>
<dbReference type="FunFam" id="2.40.30.10:FF:000007">
    <property type="entry name" value="Translation initiation factor IF-2"/>
    <property type="match status" value="1"/>
</dbReference>
<dbReference type="PANTHER" id="PTHR43381">
    <property type="entry name" value="TRANSLATION INITIATION FACTOR IF-2-RELATED"/>
    <property type="match status" value="1"/>
</dbReference>
<accession>A0A936TDT7</accession>
<dbReference type="PANTHER" id="PTHR43381:SF5">
    <property type="entry name" value="TR-TYPE G DOMAIN-CONTAINING PROTEIN"/>
    <property type="match status" value="1"/>
</dbReference>
<feature type="binding site" evidence="10">
    <location>
        <begin position="613"/>
        <end position="617"/>
    </location>
    <ligand>
        <name>GTP</name>
        <dbReference type="ChEBI" id="CHEBI:37565"/>
    </ligand>
</feature>
<dbReference type="GO" id="GO:0005525">
    <property type="term" value="F:GTP binding"/>
    <property type="evidence" value="ECO:0007669"/>
    <property type="project" value="UniProtKB-KW"/>
</dbReference>
<feature type="compositionally biased region" description="Gly residues" evidence="13">
    <location>
        <begin position="425"/>
        <end position="435"/>
    </location>
</feature>
<evidence type="ECO:0000256" key="13">
    <source>
        <dbReference type="SAM" id="MobiDB-lite"/>
    </source>
</evidence>
<dbReference type="PROSITE" id="PS51722">
    <property type="entry name" value="G_TR_2"/>
    <property type="match status" value="1"/>
</dbReference>
<dbReference type="Pfam" id="PF11987">
    <property type="entry name" value="IF-2"/>
    <property type="match status" value="1"/>
</dbReference>
<feature type="binding site" evidence="10">
    <location>
        <begin position="567"/>
        <end position="574"/>
    </location>
    <ligand>
        <name>GTP</name>
        <dbReference type="ChEBI" id="CHEBI:37565"/>
    </ligand>
</feature>